<dbReference type="Gene3D" id="3.30.40.10">
    <property type="entry name" value="Zinc/RING finger domain, C3HC4 (zinc finger)"/>
    <property type="match status" value="1"/>
</dbReference>
<dbReference type="InterPro" id="IPR038765">
    <property type="entry name" value="Papain-like_cys_pep_sf"/>
</dbReference>
<dbReference type="Pfam" id="PF00443">
    <property type="entry name" value="UCH"/>
    <property type="match status" value="1"/>
</dbReference>
<dbReference type="GO" id="GO:0005634">
    <property type="term" value="C:nucleus"/>
    <property type="evidence" value="ECO:0007669"/>
    <property type="project" value="TreeGrafter"/>
</dbReference>
<dbReference type="PROSITE" id="PS50235">
    <property type="entry name" value="USP_3"/>
    <property type="match status" value="1"/>
</dbReference>
<keyword evidence="3" id="KW-1185">Reference proteome</keyword>
<dbReference type="Gene3D" id="3.90.70.10">
    <property type="entry name" value="Cysteine proteinases"/>
    <property type="match status" value="1"/>
</dbReference>
<dbReference type="GO" id="GO:0004843">
    <property type="term" value="F:cysteine-type deubiquitinase activity"/>
    <property type="evidence" value="ECO:0007669"/>
    <property type="project" value="InterPro"/>
</dbReference>
<proteinExistence type="predicted"/>
<dbReference type="GO" id="GO:0016579">
    <property type="term" value="P:protein deubiquitination"/>
    <property type="evidence" value="ECO:0007669"/>
    <property type="project" value="InterPro"/>
</dbReference>
<sequence length="488" mass="54860">MNSMALLAEAEFGCEHVATALSQDEESSGKFKASFMKINHDLAPRGSPVVDLSKKASPASIMKPKYTCLTCSEVLMSGDREAHMNETSHMFYMESRNRILFCQGCVDFVYDRTLDRLRSPPKDSVKGLKRVVSADDEIYIRSNANKRPCARQGVRGLFNLGQTCYMNAILQTLLHDPLVTNYFLGNGHHPHDCSPYECLGCALTDVVADFNNYEKAEGFPALAVLMASWKQIPSMAGYHQHDAHEWYQYLIDKLHLCTEGHSENSEDGCRCFFHKTFYGKLRSTVTCDKCGNVTRTDEPMIDLSLDVQIQAKKRAMGGIGSAGTPTLNGCLESFTSPEKLMADVYTCDGECGGTPQKATKQMQIKKLPAFLCMQLKRFEHKTKAASKLPFADKIEGRIDFPLSINMLPYTTNPHSQHVDKSKYWYDLSSAVIHKGKLESGHYYAYCRQGDQWFLFNDDQVTSVSEAEVLNADAYLLFYHVRTLSDSPY</sequence>
<dbReference type="InterPro" id="IPR013083">
    <property type="entry name" value="Znf_RING/FYVE/PHD"/>
</dbReference>
<dbReference type="InterPro" id="IPR028889">
    <property type="entry name" value="USP"/>
</dbReference>
<dbReference type="SUPFAM" id="SSF54001">
    <property type="entry name" value="Cysteine proteinases"/>
    <property type="match status" value="1"/>
</dbReference>
<dbReference type="PROSITE" id="PS00972">
    <property type="entry name" value="USP_1"/>
    <property type="match status" value="1"/>
</dbReference>
<dbReference type="InterPro" id="IPR018200">
    <property type="entry name" value="USP_CS"/>
</dbReference>
<dbReference type="InterPro" id="IPR001394">
    <property type="entry name" value="Peptidase_C19_UCH"/>
</dbReference>
<dbReference type="FunFam" id="3.90.70.10:FF:000127">
    <property type="entry name" value="Ubiquitin C-terminal hydrolase Ubp8"/>
    <property type="match status" value="1"/>
</dbReference>
<evidence type="ECO:0000313" key="2">
    <source>
        <dbReference type="EMBL" id="RJE20857.1"/>
    </source>
</evidence>
<dbReference type="EMBL" id="MVGC01000271">
    <property type="protein sequence ID" value="RJE20857.1"/>
    <property type="molecule type" value="Genomic_DNA"/>
</dbReference>
<protein>
    <submittedName>
        <fullName evidence="2">Ubiquitin carboxyl-terminal hydrolase</fullName>
    </submittedName>
</protein>
<feature type="domain" description="USP" evidence="1">
    <location>
        <begin position="155"/>
        <end position="481"/>
    </location>
</feature>
<dbReference type="SUPFAM" id="SSF57850">
    <property type="entry name" value="RING/U-box"/>
    <property type="match status" value="1"/>
</dbReference>
<evidence type="ECO:0000313" key="3">
    <source>
        <dbReference type="Proteomes" id="UP000266188"/>
    </source>
</evidence>
<evidence type="ECO:0000259" key="1">
    <source>
        <dbReference type="PROSITE" id="PS50235"/>
    </source>
</evidence>
<dbReference type="Proteomes" id="UP000266188">
    <property type="component" value="Unassembled WGS sequence"/>
</dbReference>
<name>A0A3A2ZHI7_9EURO</name>
<keyword evidence="2" id="KW-0378">Hydrolase</keyword>
<dbReference type="InterPro" id="IPR050164">
    <property type="entry name" value="Peptidase_C19"/>
</dbReference>
<dbReference type="PANTHER" id="PTHR24006:SF937">
    <property type="entry name" value="UBIQUITIN CARBOXYL-TERMINAL HYDROLASE"/>
    <property type="match status" value="1"/>
</dbReference>
<accession>A0A3A2ZHI7</accession>
<dbReference type="STRING" id="2070753.A0A3A2ZHI7"/>
<dbReference type="OrthoDB" id="289038at2759"/>
<organism evidence="2 3">
    <name type="scientific">Aspergillus sclerotialis</name>
    <dbReference type="NCBI Taxonomy" id="2070753"/>
    <lineage>
        <taxon>Eukaryota</taxon>
        <taxon>Fungi</taxon>
        <taxon>Dikarya</taxon>
        <taxon>Ascomycota</taxon>
        <taxon>Pezizomycotina</taxon>
        <taxon>Eurotiomycetes</taxon>
        <taxon>Eurotiomycetidae</taxon>
        <taxon>Eurotiales</taxon>
        <taxon>Aspergillaceae</taxon>
        <taxon>Aspergillus</taxon>
        <taxon>Aspergillus subgen. Polypaecilum</taxon>
    </lineage>
</organism>
<gene>
    <name evidence="2" type="ORF">PHISCL_06804</name>
</gene>
<dbReference type="GO" id="GO:0005829">
    <property type="term" value="C:cytosol"/>
    <property type="evidence" value="ECO:0007669"/>
    <property type="project" value="TreeGrafter"/>
</dbReference>
<reference evidence="3" key="1">
    <citation type="submission" date="2017-02" db="EMBL/GenBank/DDBJ databases">
        <authorList>
            <person name="Tafer H."/>
            <person name="Lopandic K."/>
        </authorList>
    </citation>
    <scope>NUCLEOTIDE SEQUENCE [LARGE SCALE GENOMIC DNA]</scope>
    <source>
        <strain evidence="3">CBS 366.77</strain>
    </source>
</reference>
<comment type="caution">
    <text evidence="2">The sequence shown here is derived from an EMBL/GenBank/DDBJ whole genome shotgun (WGS) entry which is preliminary data.</text>
</comment>
<dbReference type="AlphaFoldDB" id="A0A3A2ZHI7"/>
<dbReference type="CDD" id="cd02660">
    <property type="entry name" value="Peptidase_C19D"/>
    <property type="match status" value="1"/>
</dbReference>
<dbReference type="PANTHER" id="PTHR24006">
    <property type="entry name" value="UBIQUITIN CARBOXYL-TERMINAL HYDROLASE"/>
    <property type="match status" value="1"/>
</dbReference>